<organism evidence="2 3">
    <name type="scientific">Thelohanellus kitauei</name>
    <name type="common">Myxosporean</name>
    <dbReference type="NCBI Taxonomy" id="669202"/>
    <lineage>
        <taxon>Eukaryota</taxon>
        <taxon>Metazoa</taxon>
        <taxon>Cnidaria</taxon>
        <taxon>Myxozoa</taxon>
        <taxon>Myxosporea</taxon>
        <taxon>Bivalvulida</taxon>
        <taxon>Platysporina</taxon>
        <taxon>Myxobolidae</taxon>
        <taxon>Thelohanellus</taxon>
    </lineage>
</organism>
<name>A0A0C2MJ23_THEKT</name>
<feature type="chain" id="PRO_5002152141" evidence="1">
    <location>
        <begin position="25"/>
        <end position="213"/>
    </location>
</feature>
<accession>A0A0C2MJ23</accession>
<reference evidence="2 3" key="1">
    <citation type="journal article" date="2014" name="Genome Biol. Evol.">
        <title>The genome of the myxosporean Thelohanellus kitauei shows adaptations to nutrient acquisition within its fish host.</title>
        <authorList>
            <person name="Yang Y."/>
            <person name="Xiong J."/>
            <person name="Zhou Z."/>
            <person name="Huo F."/>
            <person name="Miao W."/>
            <person name="Ran C."/>
            <person name="Liu Y."/>
            <person name="Zhang J."/>
            <person name="Feng J."/>
            <person name="Wang M."/>
            <person name="Wang M."/>
            <person name="Wang L."/>
            <person name="Yao B."/>
        </authorList>
    </citation>
    <scope>NUCLEOTIDE SEQUENCE [LARGE SCALE GENOMIC DNA]</scope>
    <source>
        <strain evidence="2">Wuqing</strain>
    </source>
</reference>
<dbReference type="Proteomes" id="UP000031668">
    <property type="component" value="Unassembled WGS sequence"/>
</dbReference>
<dbReference type="AlphaFoldDB" id="A0A0C2MJ23"/>
<evidence type="ECO:0000313" key="2">
    <source>
        <dbReference type="EMBL" id="KII61616.1"/>
    </source>
</evidence>
<proteinExistence type="predicted"/>
<comment type="caution">
    <text evidence="2">The sequence shown here is derived from an EMBL/GenBank/DDBJ whole genome shotgun (WGS) entry which is preliminary data.</text>
</comment>
<keyword evidence="1" id="KW-0732">Signal</keyword>
<dbReference type="EMBL" id="JWZT01005303">
    <property type="protein sequence ID" value="KII61616.1"/>
    <property type="molecule type" value="Genomic_DNA"/>
</dbReference>
<evidence type="ECO:0000313" key="3">
    <source>
        <dbReference type="Proteomes" id="UP000031668"/>
    </source>
</evidence>
<feature type="signal peptide" evidence="1">
    <location>
        <begin position="1"/>
        <end position="24"/>
    </location>
</feature>
<evidence type="ECO:0000256" key="1">
    <source>
        <dbReference type="SAM" id="SignalP"/>
    </source>
</evidence>
<sequence>MENKKKIFVCLLVLCNALMNNTQHTDIFCSSLQYVKPENDLIKFGYEVIDEIEKHNSYFGDRYLTIYSSLINPLIKGYCDTYDTEFIKFNLLFDKLVDDRDTSLVFFNRFIHSDWDLMNKTVTNTQHIYQHIGSFFLKYVQLFNQNFQDVEILKLKTFGNFLQSMSDFSNQFDIHLSETSEEFIDRVCGNLETFQAFIPHYHDFCHAVDQNPL</sequence>
<protein>
    <submittedName>
        <fullName evidence="2">Uncharacterized protein</fullName>
    </submittedName>
</protein>
<keyword evidence="3" id="KW-1185">Reference proteome</keyword>
<gene>
    <name evidence="2" type="ORF">RF11_06890</name>
</gene>